<evidence type="ECO:0000256" key="17">
    <source>
        <dbReference type="ARBA" id="ARBA00049551"/>
    </source>
</evidence>
<dbReference type="InterPro" id="IPR050175">
    <property type="entry name" value="Complex_I_Subunit_2"/>
</dbReference>
<comment type="similarity">
    <text evidence="3 18">Belongs to the complex I subunit 2 family.</text>
</comment>
<evidence type="ECO:0000256" key="6">
    <source>
        <dbReference type="ARBA" id="ARBA00022448"/>
    </source>
</evidence>
<dbReference type="Pfam" id="PF00361">
    <property type="entry name" value="Proton_antipo_M"/>
    <property type="match status" value="1"/>
</dbReference>
<dbReference type="EC" id="7.1.1.2" evidence="4 18"/>
<keyword evidence="14 18" id="KW-0830">Ubiquinone</keyword>
<evidence type="ECO:0000256" key="14">
    <source>
        <dbReference type="ARBA" id="ARBA00023075"/>
    </source>
</evidence>
<comment type="function">
    <text evidence="18">Core subunit of the mitochondrial membrane respiratory chain NADH dehydrogenase (Complex I) which catalyzes electron transfer from NADH through the respiratory chain, using ubiquinone as an electron acceptor. Essential for the catalytic activity and assembly of complex I.</text>
</comment>
<keyword evidence="12 18" id="KW-1133">Transmembrane helix</keyword>
<keyword evidence="13 18" id="KW-0520">NAD</keyword>
<evidence type="ECO:0000259" key="20">
    <source>
        <dbReference type="Pfam" id="PF06444"/>
    </source>
</evidence>
<keyword evidence="7 18" id="KW-0679">Respiratory chain</keyword>
<evidence type="ECO:0000256" key="12">
    <source>
        <dbReference type="ARBA" id="ARBA00022989"/>
    </source>
</evidence>
<evidence type="ECO:0000256" key="4">
    <source>
        <dbReference type="ARBA" id="ARBA00012944"/>
    </source>
</evidence>
<keyword evidence="16 18" id="KW-0472">Membrane</keyword>
<organism evidence="21">
    <name type="scientific">Apocephalus antennatus</name>
    <dbReference type="NCBI Taxonomy" id="2067734"/>
    <lineage>
        <taxon>Eukaryota</taxon>
        <taxon>Metazoa</taxon>
        <taxon>Ecdysozoa</taxon>
        <taxon>Arthropoda</taxon>
        <taxon>Hexapoda</taxon>
        <taxon>Insecta</taxon>
        <taxon>Pterygota</taxon>
        <taxon>Neoptera</taxon>
        <taxon>Endopterygota</taxon>
        <taxon>Diptera</taxon>
        <taxon>Brachycera</taxon>
        <taxon>Muscomorpha</taxon>
        <taxon>Platypezoidea</taxon>
        <taxon>Phoridae</taxon>
        <taxon>Megaseliini</taxon>
        <taxon>Apocephalus</taxon>
    </lineage>
</organism>
<evidence type="ECO:0000256" key="2">
    <source>
        <dbReference type="ARBA" id="ARBA00004448"/>
    </source>
</evidence>
<gene>
    <name evidence="21" type="primary">nad2</name>
</gene>
<keyword evidence="11 18" id="KW-0249">Electron transport</keyword>
<keyword evidence="8 18" id="KW-0812">Transmembrane</keyword>
<evidence type="ECO:0000256" key="8">
    <source>
        <dbReference type="ARBA" id="ARBA00022692"/>
    </source>
</evidence>
<evidence type="ECO:0000256" key="10">
    <source>
        <dbReference type="ARBA" id="ARBA00022967"/>
    </source>
</evidence>
<evidence type="ECO:0000256" key="13">
    <source>
        <dbReference type="ARBA" id="ARBA00023027"/>
    </source>
</evidence>
<dbReference type="InterPro" id="IPR010933">
    <property type="entry name" value="NADH_DH_su2_C"/>
</dbReference>
<keyword evidence="9 18" id="KW-0999">Mitochondrion inner membrane</keyword>
<feature type="transmembrane region" description="Helical" evidence="18">
    <location>
        <begin position="199"/>
        <end position="218"/>
    </location>
</feature>
<dbReference type="InterPro" id="IPR001750">
    <property type="entry name" value="ND/Mrp_TM"/>
</dbReference>
<comment type="catalytic activity">
    <reaction evidence="17 18">
        <text>a ubiquinone + NADH + 5 H(+)(in) = a ubiquinol + NAD(+) + 4 H(+)(out)</text>
        <dbReference type="Rhea" id="RHEA:29091"/>
        <dbReference type="Rhea" id="RHEA-COMP:9565"/>
        <dbReference type="Rhea" id="RHEA-COMP:9566"/>
        <dbReference type="ChEBI" id="CHEBI:15378"/>
        <dbReference type="ChEBI" id="CHEBI:16389"/>
        <dbReference type="ChEBI" id="CHEBI:17976"/>
        <dbReference type="ChEBI" id="CHEBI:57540"/>
        <dbReference type="ChEBI" id="CHEBI:57945"/>
        <dbReference type="EC" id="7.1.1.2"/>
    </reaction>
</comment>
<sequence>MFKNSYKLLFISTLIMGTMVSISSNTWLSAWMGLEINLLSFIPLINDNKNLMSSESSLKYFLIQTLASSILIFLIIMYLFNYNNNFDMMNLNNFINLGMISSLGLKSGMAPFHFWFPNIIEGLNWTNSLIILTWQKIAPLMLISYMLLNYLLMPIILSMVIGSLGGLNQTSLRKIMAYSSINHLGWMGSAMIFSDLLWLNYFLFYSFLSTTLIFFFNMNKLFYMNQMYSMFNYSMELKLILYMNFLSLGGLPPFLGFLPKWSVIQLLTENNQLFLMLIMVSVTLITLFFYIRMCYASFMMNYFENKWNLKIEMKSSHLMVYLSLSFFSIFGLLMNNMLIMFL</sequence>
<evidence type="ECO:0000256" key="16">
    <source>
        <dbReference type="ARBA" id="ARBA00023136"/>
    </source>
</evidence>
<feature type="transmembrane region" description="Helical" evidence="18">
    <location>
        <begin position="273"/>
        <end position="298"/>
    </location>
</feature>
<evidence type="ECO:0000256" key="15">
    <source>
        <dbReference type="ARBA" id="ARBA00023128"/>
    </source>
</evidence>
<dbReference type="Pfam" id="PF06444">
    <property type="entry name" value="NADH_dehy_S2_C"/>
    <property type="match status" value="1"/>
</dbReference>
<proteinExistence type="inferred from homology"/>
<dbReference type="EMBL" id="MG546669">
    <property type="protein sequence ID" value="AUJ22867.1"/>
    <property type="molecule type" value="Genomic_DNA"/>
</dbReference>
<evidence type="ECO:0000256" key="1">
    <source>
        <dbReference type="ARBA" id="ARBA00003257"/>
    </source>
</evidence>
<dbReference type="PANTHER" id="PTHR46552">
    <property type="entry name" value="NADH-UBIQUINONE OXIDOREDUCTASE CHAIN 2"/>
    <property type="match status" value="1"/>
</dbReference>
<reference evidence="21" key="1">
    <citation type="journal article" date="2018" name="Elife">
        <title>Firefly genomes illuminate parallel origins of bioluminescence in beetles.</title>
        <authorList>
            <person name="Fallon T.R."/>
            <person name="Lower S.E."/>
            <person name="Chang C.H."/>
            <person name="Bessho-Uehara M."/>
            <person name="Martin G.J."/>
            <person name="Bewick A.J."/>
            <person name="Behringer M."/>
            <person name="Debat H.J."/>
            <person name="Wong I."/>
            <person name="Day J.C."/>
            <person name="Suvorov A."/>
            <person name="Silva C.J."/>
            <person name="Stanger-Hall K.F."/>
            <person name="Hall D.W."/>
            <person name="Schmitz R.J."/>
            <person name="Nelson D.R."/>
            <person name="Lewis S.M."/>
            <person name="Shigenobu S."/>
            <person name="Bybee S.M."/>
            <person name="Larracuente A.M."/>
            <person name="Oba Y."/>
            <person name="Weng J.K."/>
        </authorList>
    </citation>
    <scope>NUCLEOTIDE SEQUENCE</scope>
</reference>
<name>A0A343S6L2_9MUSC</name>
<comment type="subcellular location">
    <subcellularLocation>
        <location evidence="2 18">Mitochondrion inner membrane</location>
        <topology evidence="2 18">Multi-pass membrane protein</topology>
    </subcellularLocation>
</comment>
<dbReference type="GO" id="GO:0008137">
    <property type="term" value="F:NADH dehydrogenase (ubiquinone) activity"/>
    <property type="evidence" value="ECO:0007669"/>
    <property type="project" value="UniProtKB-EC"/>
</dbReference>
<dbReference type="InterPro" id="IPR003917">
    <property type="entry name" value="NADH_UbQ_OxRdtase_chain2"/>
</dbReference>
<evidence type="ECO:0000313" key="21">
    <source>
        <dbReference type="EMBL" id="AUJ22867.1"/>
    </source>
</evidence>
<evidence type="ECO:0000259" key="19">
    <source>
        <dbReference type="Pfam" id="PF00361"/>
    </source>
</evidence>
<feature type="transmembrane region" description="Helical" evidence="18">
    <location>
        <begin position="94"/>
        <end position="117"/>
    </location>
</feature>
<dbReference type="GO" id="GO:0006120">
    <property type="term" value="P:mitochondrial electron transport, NADH to ubiquinone"/>
    <property type="evidence" value="ECO:0007669"/>
    <property type="project" value="InterPro"/>
</dbReference>
<dbReference type="AlphaFoldDB" id="A0A343S6L2"/>
<keyword evidence="15 18" id="KW-0496">Mitochondrion</keyword>
<geneLocation type="mitochondrion" evidence="21"/>
<feature type="transmembrane region" description="Helical" evidence="18">
    <location>
        <begin position="7"/>
        <end position="28"/>
    </location>
</feature>
<evidence type="ECO:0000256" key="18">
    <source>
        <dbReference type="RuleBase" id="RU003403"/>
    </source>
</evidence>
<evidence type="ECO:0000256" key="3">
    <source>
        <dbReference type="ARBA" id="ARBA00007012"/>
    </source>
</evidence>
<evidence type="ECO:0000256" key="9">
    <source>
        <dbReference type="ARBA" id="ARBA00022792"/>
    </source>
</evidence>
<feature type="transmembrane region" description="Helical" evidence="18">
    <location>
        <begin position="239"/>
        <end position="261"/>
    </location>
</feature>
<evidence type="ECO:0000256" key="7">
    <source>
        <dbReference type="ARBA" id="ARBA00022660"/>
    </source>
</evidence>
<evidence type="ECO:0000256" key="5">
    <source>
        <dbReference type="ARBA" id="ARBA00021008"/>
    </source>
</evidence>
<keyword evidence="6" id="KW-0813">Transport</keyword>
<feature type="transmembrane region" description="Helical" evidence="18">
    <location>
        <begin position="175"/>
        <end position="193"/>
    </location>
</feature>
<dbReference type="PRINTS" id="PR01436">
    <property type="entry name" value="NADHDHGNASE2"/>
</dbReference>
<keyword evidence="10 18" id="KW-1278">Translocase</keyword>
<feature type="transmembrane region" description="Helical" evidence="18">
    <location>
        <begin position="137"/>
        <end position="163"/>
    </location>
</feature>
<feature type="transmembrane region" description="Helical" evidence="18">
    <location>
        <begin position="318"/>
        <end position="341"/>
    </location>
</feature>
<feature type="domain" description="NADH:quinone oxidoreductase/Mrp antiporter transmembrane" evidence="19">
    <location>
        <begin position="24"/>
        <end position="286"/>
    </location>
</feature>
<comment type="function">
    <text evidence="1">Core subunit of the mitochondrial membrane respiratory chain NADH dehydrogenase (Complex I) that is believed to belong to the minimal assembly required for catalysis. Complex I functions in the transfer of electrons from NADH to the respiratory chain. The immediate electron acceptor for the enzyme is believed to be ubiquinone.</text>
</comment>
<feature type="domain" description="NADH dehydrogenase subunit 2 C-terminal" evidence="20">
    <location>
        <begin position="287"/>
        <end position="338"/>
    </location>
</feature>
<feature type="transmembrane region" description="Helical" evidence="18">
    <location>
        <begin position="60"/>
        <end position="82"/>
    </location>
</feature>
<evidence type="ECO:0000256" key="11">
    <source>
        <dbReference type="ARBA" id="ARBA00022982"/>
    </source>
</evidence>
<dbReference type="PANTHER" id="PTHR46552:SF1">
    <property type="entry name" value="NADH-UBIQUINONE OXIDOREDUCTASE CHAIN 2"/>
    <property type="match status" value="1"/>
</dbReference>
<protein>
    <recommendedName>
        <fullName evidence="5 18">NADH-ubiquinone oxidoreductase chain 2</fullName>
        <ecNumber evidence="4 18">7.1.1.2</ecNumber>
    </recommendedName>
</protein>
<dbReference type="GO" id="GO:0005743">
    <property type="term" value="C:mitochondrial inner membrane"/>
    <property type="evidence" value="ECO:0007669"/>
    <property type="project" value="UniProtKB-SubCell"/>
</dbReference>
<accession>A0A343S6L2</accession>